<dbReference type="InterPro" id="IPR044751">
    <property type="entry name" value="Ion_transp-like_CBS"/>
</dbReference>
<evidence type="ECO:0000256" key="5">
    <source>
        <dbReference type="ARBA" id="ARBA00023136"/>
    </source>
</evidence>
<keyword evidence="3" id="KW-0677">Repeat</keyword>
<feature type="transmembrane region" description="Helical" evidence="9">
    <location>
        <begin position="96"/>
        <end position="114"/>
    </location>
</feature>
<evidence type="ECO:0000313" key="13">
    <source>
        <dbReference type="EMBL" id="CAI9940486.1"/>
    </source>
</evidence>
<feature type="transmembrane region" description="Helical" evidence="9">
    <location>
        <begin position="126"/>
        <end position="149"/>
    </location>
</feature>
<dbReference type="GO" id="GO:0010960">
    <property type="term" value="P:magnesium ion homeostasis"/>
    <property type="evidence" value="ECO:0007669"/>
    <property type="project" value="InterPro"/>
</dbReference>
<keyword evidence="16" id="KW-1185">Reference proteome</keyword>
<dbReference type="Pfam" id="PF01595">
    <property type="entry name" value="CNNM"/>
    <property type="match status" value="1"/>
</dbReference>
<keyword evidence="5 7" id="KW-0472">Membrane</keyword>
<evidence type="ECO:0000313" key="12">
    <source>
        <dbReference type="EMBL" id="CAI9921449.1"/>
    </source>
</evidence>
<feature type="domain" description="CBS" evidence="10">
    <location>
        <begin position="290"/>
        <end position="347"/>
    </location>
</feature>
<dbReference type="PANTHER" id="PTHR12064">
    <property type="entry name" value="METAL TRANSPORTER CNNM"/>
    <property type="match status" value="1"/>
</dbReference>
<comment type="subcellular location">
    <subcellularLocation>
        <location evidence="1">Membrane</location>
        <topology evidence="1">Multi-pass membrane protein</topology>
    </subcellularLocation>
</comment>
<dbReference type="Gene3D" id="3.10.580.10">
    <property type="entry name" value="CBS-domain"/>
    <property type="match status" value="1"/>
</dbReference>
<evidence type="ECO:0000259" key="10">
    <source>
        <dbReference type="PROSITE" id="PS51371"/>
    </source>
</evidence>
<evidence type="ECO:0000256" key="3">
    <source>
        <dbReference type="ARBA" id="ARBA00022737"/>
    </source>
</evidence>
<dbReference type="InterPro" id="IPR000644">
    <property type="entry name" value="CBS_dom"/>
</dbReference>
<dbReference type="EMBL" id="CAXDID020000314">
    <property type="protein sequence ID" value="CAL6075457.1"/>
    <property type="molecule type" value="Genomic_DNA"/>
</dbReference>
<keyword evidence="4 7" id="KW-1133">Transmembrane helix</keyword>
<dbReference type="AlphaFoldDB" id="A0AA86PJS9"/>
<gene>
    <name evidence="13" type="ORF">HINF_LOCUS28131</name>
    <name evidence="14" type="ORF">HINF_LOCUS57215</name>
    <name evidence="15" type="ORF">HINF_LOCUS63298</name>
    <name evidence="12" type="ORF">HINF_LOCUS9094</name>
</gene>
<protein>
    <submittedName>
        <fullName evidence="13">Uncharacterized protein</fullName>
    </submittedName>
</protein>
<dbReference type="PROSITE" id="PS51846">
    <property type="entry name" value="CNNM"/>
    <property type="match status" value="1"/>
</dbReference>
<evidence type="ECO:0000313" key="14">
    <source>
        <dbReference type="EMBL" id="CAL6075457.1"/>
    </source>
</evidence>
<sequence length="368" mass="41698">MSDDGVSKYKFSFTIIAVICVLLIAATCSGLNIGLLGIDPLRLETYEKCGEPSEQSAARKVKLIMEDRHLLLCALLFFNALCMTILPMLLNVLLSPQLAVLLSITGILFCGEIVPQAICNKYGLQVGAFLVPLLWVMIFTTFAVIYPLARFLDKLLGSSHIHYYERQQLEQLVFMHTNEQIDKQHNTGDNSSSKSKDTSHLETEEATQIQGAIKAASMTIKDVLTDIKDVTMLPLDTVFDQDMMSYLYECGHSRIPIYEGNAQNIIGVIHVKQMIMYQPKLKQQLNRANVRQNLVFFEPQTRIFDALNQFQTGKSHLGIVRDEKQIYGIVTLEDLVELILQTEIFDEEDNKNIMLKSKQSNNDKQQRI</sequence>
<feature type="region of interest" description="Disordered" evidence="8">
    <location>
        <begin position="183"/>
        <end position="202"/>
    </location>
</feature>
<dbReference type="PANTHER" id="PTHR12064:SF97">
    <property type="entry name" value="METAL TRANSPORTER CNNM-5"/>
    <property type="match status" value="1"/>
</dbReference>
<feature type="transmembrane region" description="Helical" evidence="9">
    <location>
        <begin position="12"/>
        <end position="38"/>
    </location>
</feature>
<dbReference type="InterPro" id="IPR046342">
    <property type="entry name" value="CBS_dom_sf"/>
</dbReference>
<dbReference type="Pfam" id="PF00571">
    <property type="entry name" value="CBS"/>
    <property type="match status" value="1"/>
</dbReference>
<dbReference type="InterPro" id="IPR002550">
    <property type="entry name" value="CNNM"/>
</dbReference>
<dbReference type="InterPro" id="IPR045095">
    <property type="entry name" value="ACDP"/>
</dbReference>
<evidence type="ECO:0000313" key="15">
    <source>
        <dbReference type="EMBL" id="CAL6086713.1"/>
    </source>
</evidence>
<proteinExistence type="predicted"/>
<organism evidence="13">
    <name type="scientific">Hexamita inflata</name>
    <dbReference type="NCBI Taxonomy" id="28002"/>
    <lineage>
        <taxon>Eukaryota</taxon>
        <taxon>Metamonada</taxon>
        <taxon>Diplomonadida</taxon>
        <taxon>Hexamitidae</taxon>
        <taxon>Hexamitinae</taxon>
        <taxon>Hexamita</taxon>
    </lineage>
</organism>
<keyword evidence="2 7" id="KW-0812">Transmembrane</keyword>
<evidence type="ECO:0000256" key="4">
    <source>
        <dbReference type="ARBA" id="ARBA00022989"/>
    </source>
</evidence>
<dbReference type="GO" id="GO:0016020">
    <property type="term" value="C:membrane"/>
    <property type="evidence" value="ECO:0007669"/>
    <property type="project" value="UniProtKB-SubCell"/>
</dbReference>
<evidence type="ECO:0000256" key="6">
    <source>
        <dbReference type="PROSITE-ProRule" id="PRU00703"/>
    </source>
</evidence>
<dbReference type="SUPFAM" id="SSF54631">
    <property type="entry name" value="CBS-domain pair"/>
    <property type="match status" value="1"/>
</dbReference>
<feature type="domain" description="CNNM transmembrane" evidence="11">
    <location>
        <begin position="7"/>
        <end position="185"/>
    </location>
</feature>
<reference evidence="14 16" key="2">
    <citation type="submission" date="2024-07" db="EMBL/GenBank/DDBJ databases">
        <authorList>
            <person name="Akdeniz Z."/>
        </authorList>
    </citation>
    <scope>NUCLEOTIDE SEQUENCE [LARGE SCALE GENOMIC DNA]</scope>
</reference>
<name>A0AA86PJS9_9EUKA</name>
<dbReference type="EMBL" id="CATOUU010000677">
    <property type="protein sequence ID" value="CAI9940486.1"/>
    <property type="molecule type" value="Genomic_DNA"/>
</dbReference>
<dbReference type="GO" id="GO:0005737">
    <property type="term" value="C:cytoplasm"/>
    <property type="evidence" value="ECO:0007669"/>
    <property type="project" value="TreeGrafter"/>
</dbReference>
<accession>A0AA86PJS9</accession>
<evidence type="ECO:0000256" key="9">
    <source>
        <dbReference type="SAM" id="Phobius"/>
    </source>
</evidence>
<evidence type="ECO:0000256" key="2">
    <source>
        <dbReference type="ARBA" id="ARBA00022692"/>
    </source>
</evidence>
<dbReference type="EMBL" id="CATOUU010000224">
    <property type="protein sequence ID" value="CAI9921449.1"/>
    <property type="molecule type" value="Genomic_DNA"/>
</dbReference>
<reference evidence="13" key="1">
    <citation type="submission" date="2023-06" db="EMBL/GenBank/DDBJ databases">
        <authorList>
            <person name="Kurt Z."/>
        </authorList>
    </citation>
    <scope>NUCLEOTIDE SEQUENCE</scope>
</reference>
<evidence type="ECO:0000256" key="1">
    <source>
        <dbReference type="ARBA" id="ARBA00004141"/>
    </source>
</evidence>
<dbReference type="Proteomes" id="UP001642409">
    <property type="component" value="Unassembled WGS sequence"/>
</dbReference>
<evidence type="ECO:0000259" key="11">
    <source>
        <dbReference type="PROSITE" id="PS51846"/>
    </source>
</evidence>
<feature type="transmembrane region" description="Helical" evidence="9">
    <location>
        <begin position="69"/>
        <end position="90"/>
    </location>
</feature>
<comment type="caution">
    <text evidence="13">The sequence shown here is derived from an EMBL/GenBank/DDBJ whole genome shotgun (WGS) entry which is preliminary data.</text>
</comment>
<dbReference type="EMBL" id="CAXDID020000395">
    <property type="protein sequence ID" value="CAL6086713.1"/>
    <property type="molecule type" value="Genomic_DNA"/>
</dbReference>
<keyword evidence="6" id="KW-0129">CBS domain</keyword>
<evidence type="ECO:0000256" key="7">
    <source>
        <dbReference type="PROSITE-ProRule" id="PRU01193"/>
    </source>
</evidence>
<evidence type="ECO:0000256" key="8">
    <source>
        <dbReference type="SAM" id="MobiDB-lite"/>
    </source>
</evidence>
<dbReference type="PROSITE" id="PS51371">
    <property type="entry name" value="CBS"/>
    <property type="match status" value="1"/>
</dbReference>
<evidence type="ECO:0000313" key="16">
    <source>
        <dbReference type="Proteomes" id="UP001642409"/>
    </source>
</evidence>
<dbReference type="GO" id="GO:0030026">
    <property type="term" value="P:intracellular manganese ion homeostasis"/>
    <property type="evidence" value="ECO:0007669"/>
    <property type="project" value="TreeGrafter"/>
</dbReference>
<dbReference type="CDD" id="cd04590">
    <property type="entry name" value="CBS_pair_CorC_HlyC_assoc"/>
    <property type="match status" value="1"/>
</dbReference>